<feature type="region of interest" description="Disordered" evidence="1">
    <location>
        <begin position="1"/>
        <end position="27"/>
    </location>
</feature>
<feature type="region of interest" description="Disordered" evidence="1">
    <location>
        <begin position="41"/>
        <end position="67"/>
    </location>
</feature>
<evidence type="ECO:0000256" key="1">
    <source>
        <dbReference type="SAM" id="MobiDB-lite"/>
    </source>
</evidence>
<feature type="compositionally biased region" description="Polar residues" evidence="1">
    <location>
        <begin position="41"/>
        <end position="56"/>
    </location>
</feature>
<accession>A0ABV2NVZ1</accession>
<protein>
    <recommendedName>
        <fullName evidence="4">Hypervirulence associated protein TUDOR domain-containing protein</fullName>
    </recommendedName>
</protein>
<gene>
    <name evidence="2" type="ORF">JOF50_000458</name>
</gene>
<keyword evidence="3" id="KW-1185">Reference proteome</keyword>
<sequence>MEFNHATTGTHPKTGIHHTVHKGQVTHTHATKVHWHTIEFSNNTSTPTNQTITAQPVKQPRYKLHTT</sequence>
<evidence type="ECO:0000313" key="3">
    <source>
        <dbReference type="Proteomes" id="UP001549139"/>
    </source>
</evidence>
<reference evidence="2 3" key="1">
    <citation type="submission" date="2024-06" db="EMBL/GenBank/DDBJ databases">
        <title>Sequencing the genomes of 1000 actinobacteria strains.</title>
        <authorList>
            <person name="Klenk H.-P."/>
        </authorList>
    </citation>
    <scope>NUCLEOTIDE SEQUENCE [LARGE SCALE GENOMIC DNA]</scope>
    <source>
        <strain evidence="2 3">DSM 44265</strain>
    </source>
</reference>
<feature type="compositionally biased region" description="Polar residues" evidence="1">
    <location>
        <begin position="1"/>
        <end position="11"/>
    </location>
</feature>
<name>A0ABV2NVZ1_9CORY</name>
<comment type="caution">
    <text evidence="2">The sequence shown here is derived from an EMBL/GenBank/DDBJ whole genome shotgun (WGS) entry which is preliminary data.</text>
</comment>
<dbReference type="Proteomes" id="UP001549139">
    <property type="component" value="Unassembled WGS sequence"/>
</dbReference>
<dbReference type="EMBL" id="JBEPNZ010000001">
    <property type="protein sequence ID" value="MET3943659.1"/>
    <property type="molecule type" value="Genomic_DNA"/>
</dbReference>
<evidence type="ECO:0008006" key="4">
    <source>
        <dbReference type="Google" id="ProtNLM"/>
    </source>
</evidence>
<evidence type="ECO:0000313" key="2">
    <source>
        <dbReference type="EMBL" id="MET3943659.1"/>
    </source>
</evidence>
<organism evidence="2 3">
    <name type="scientific">Corynebacterium mucifaciens</name>
    <dbReference type="NCBI Taxonomy" id="57171"/>
    <lineage>
        <taxon>Bacteria</taxon>
        <taxon>Bacillati</taxon>
        <taxon>Actinomycetota</taxon>
        <taxon>Actinomycetes</taxon>
        <taxon>Mycobacteriales</taxon>
        <taxon>Corynebacteriaceae</taxon>
        <taxon>Corynebacterium</taxon>
    </lineage>
</organism>
<proteinExistence type="predicted"/>